<dbReference type="EMBL" id="SSNZ01000004">
    <property type="protein sequence ID" value="THF49931.1"/>
    <property type="molecule type" value="Genomic_DNA"/>
</dbReference>
<dbReference type="OrthoDB" id="9801773at2"/>
<dbReference type="RefSeq" id="WP_136403337.1">
    <property type="nucleotide sequence ID" value="NZ_SSNZ01000004.1"/>
</dbReference>
<dbReference type="InterPro" id="IPR013549">
    <property type="entry name" value="DUF1731"/>
</dbReference>
<dbReference type="SUPFAM" id="SSF51735">
    <property type="entry name" value="NAD(P)-binding Rossmann-fold domains"/>
    <property type="match status" value="1"/>
</dbReference>
<dbReference type="PANTHER" id="PTHR11092:SF0">
    <property type="entry name" value="EPIMERASE FAMILY PROTEIN SDR39U1"/>
    <property type="match status" value="1"/>
</dbReference>
<comment type="caution">
    <text evidence="4">The sequence shown here is derived from an EMBL/GenBank/DDBJ whole genome shotgun (WGS) entry which is preliminary data.</text>
</comment>
<dbReference type="AlphaFoldDB" id="A0A4S3ZVW0"/>
<dbReference type="PANTHER" id="PTHR11092">
    <property type="entry name" value="SUGAR NUCLEOTIDE EPIMERASE RELATED"/>
    <property type="match status" value="1"/>
</dbReference>
<dbReference type="Proteomes" id="UP000307507">
    <property type="component" value="Unassembled WGS sequence"/>
</dbReference>
<name>A0A4S3ZVW0_9FLAO</name>
<evidence type="ECO:0000313" key="4">
    <source>
        <dbReference type="EMBL" id="THF49931.1"/>
    </source>
</evidence>
<organism evidence="4 5">
    <name type="scientific">Flavobacterium supellecticarium</name>
    <dbReference type="NCBI Taxonomy" id="2565924"/>
    <lineage>
        <taxon>Bacteria</taxon>
        <taxon>Pseudomonadati</taxon>
        <taxon>Bacteroidota</taxon>
        <taxon>Flavobacteriia</taxon>
        <taxon>Flavobacteriales</taxon>
        <taxon>Flavobacteriaceae</taxon>
        <taxon>Flavobacterium</taxon>
    </lineage>
</organism>
<keyword evidence="5" id="KW-1185">Reference proteome</keyword>
<dbReference type="Pfam" id="PF08338">
    <property type="entry name" value="DUF1731"/>
    <property type="match status" value="1"/>
</dbReference>
<evidence type="ECO:0000259" key="3">
    <source>
        <dbReference type="Pfam" id="PF08338"/>
    </source>
</evidence>
<feature type="domain" description="NAD-dependent epimerase/dehydratase" evidence="2">
    <location>
        <begin position="3"/>
        <end position="219"/>
    </location>
</feature>
<proteinExistence type="inferred from homology"/>
<evidence type="ECO:0000259" key="2">
    <source>
        <dbReference type="Pfam" id="PF01370"/>
    </source>
</evidence>
<dbReference type="Pfam" id="PF01370">
    <property type="entry name" value="Epimerase"/>
    <property type="match status" value="1"/>
</dbReference>
<comment type="similarity">
    <text evidence="1">Belongs to the NAD(P)-dependent epimerase/dehydratase family. SDR39U1 subfamily.</text>
</comment>
<dbReference type="NCBIfam" id="TIGR01777">
    <property type="entry name" value="yfcH"/>
    <property type="match status" value="1"/>
</dbReference>
<reference evidence="4 5" key="1">
    <citation type="submission" date="2019-04" db="EMBL/GenBank/DDBJ databases">
        <title>Flavobacterium sp. nov. isolated from construction timber.</title>
        <authorList>
            <person name="Lin S.-Y."/>
            <person name="Chang C.-T."/>
            <person name="Young C.-C."/>
        </authorList>
    </citation>
    <scope>NUCLEOTIDE SEQUENCE [LARGE SCALE GENOMIC DNA]</scope>
    <source>
        <strain evidence="4 5">CC-CTC003</strain>
    </source>
</reference>
<protein>
    <submittedName>
        <fullName evidence="4">TIGR01777 family protein</fullName>
    </submittedName>
</protein>
<dbReference type="InterPro" id="IPR010099">
    <property type="entry name" value="SDR39U1"/>
</dbReference>
<feature type="domain" description="DUF1731" evidence="3">
    <location>
        <begin position="253"/>
        <end position="299"/>
    </location>
</feature>
<gene>
    <name evidence="4" type="ORF">E6C50_11300</name>
</gene>
<dbReference type="InterPro" id="IPR001509">
    <property type="entry name" value="Epimerase_deHydtase"/>
</dbReference>
<sequence length="302" mass="33884">MKVLITGATGLVGKELVALLLQNGIAIHYLTTSRKKIEKESCYHGFFWNPEQGIIDENCLLGVDVIVHLAGASISKRWTSAYKEEIIESRILSSNLLYKVLKENPNQVRQIISASAIGIYPDSQTVLYSEESKEVSDTFLGNVVLKWEDAVDQFRRLNINVCKLRFGLVLSNQGGVLMEMLKPIKMGMAAGFGSGKQFQSWIHIHDLADMIYFAMENNWNGVFNAVAPNPVTSQEMIKAIADAVNKEVILPNAPRFMMKLILGDMHILLFESQKVSAQKALDNGFQFKYKFLDKALDNLLRP</sequence>
<accession>A0A4S3ZVW0</accession>
<dbReference type="Gene3D" id="3.40.50.720">
    <property type="entry name" value="NAD(P)-binding Rossmann-like Domain"/>
    <property type="match status" value="1"/>
</dbReference>
<evidence type="ECO:0000256" key="1">
    <source>
        <dbReference type="ARBA" id="ARBA00009353"/>
    </source>
</evidence>
<dbReference type="InterPro" id="IPR036291">
    <property type="entry name" value="NAD(P)-bd_dom_sf"/>
</dbReference>
<evidence type="ECO:0000313" key="5">
    <source>
        <dbReference type="Proteomes" id="UP000307507"/>
    </source>
</evidence>